<dbReference type="EMBL" id="PRKQ01000001">
    <property type="protein sequence ID" value="PPB12876.1"/>
    <property type="molecule type" value="Genomic_DNA"/>
</dbReference>
<protein>
    <recommendedName>
        <fullName evidence="8">Abasic site processing protein</fullName>
        <ecNumber evidence="8">3.4.-.-</ecNumber>
    </recommendedName>
</protein>
<dbReference type="PANTHER" id="PTHR13604">
    <property type="entry name" value="DC12-RELATED"/>
    <property type="match status" value="1"/>
</dbReference>
<keyword evidence="6" id="KW-0238">DNA-binding</keyword>
<dbReference type="GO" id="GO:0008233">
    <property type="term" value="F:peptidase activity"/>
    <property type="evidence" value="ECO:0007669"/>
    <property type="project" value="UniProtKB-KW"/>
</dbReference>
<keyword evidence="2 8" id="KW-0645">Protease</keyword>
<dbReference type="SUPFAM" id="SSF143081">
    <property type="entry name" value="BB1717-like"/>
    <property type="match status" value="1"/>
</dbReference>
<dbReference type="GO" id="GO:0003697">
    <property type="term" value="F:single-stranded DNA binding"/>
    <property type="evidence" value="ECO:0007669"/>
    <property type="project" value="InterPro"/>
</dbReference>
<sequence length="221" mass="25681">MCGRFTLFVKPDDLKERYNLEEIPFELIPRYNIAPAQNIAAIINDKDKNRIGQLKWGLIPSWSKDEKTAYKMINAKAETIREKPSFKNLFIRKRCIIPVDGFYEWKRIDNDKQPMRIIMKDEGIFSLAGLYDTWINPDGARINTCTIITTKPNTLMGDIHDRMPVILKREDESLWLNRSVQDGDLLETLLLPYDENQMKAYPVSKMVGNVKNDLPECIAEI</sequence>
<evidence type="ECO:0000313" key="10">
    <source>
        <dbReference type="Proteomes" id="UP000239759"/>
    </source>
</evidence>
<comment type="similarity">
    <text evidence="1 8">Belongs to the SOS response-associated peptidase family.</text>
</comment>
<evidence type="ECO:0000256" key="4">
    <source>
        <dbReference type="ARBA" id="ARBA00022801"/>
    </source>
</evidence>
<evidence type="ECO:0000256" key="7">
    <source>
        <dbReference type="ARBA" id="ARBA00023239"/>
    </source>
</evidence>
<dbReference type="InterPro" id="IPR003738">
    <property type="entry name" value="SRAP"/>
</dbReference>
<name>A0AAP8QHK3_BRELA</name>
<dbReference type="AlphaFoldDB" id="A0AAP8QHK3"/>
<dbReference type="Proteomes" id="UP000239759">
    <property type="component" value="Unassembled WGS sequence"/>
</dbReference>
<evidence type="ECO:0000256" key="1">
    <source>
        <dbReference type="ARBA" id="ARBA00008136"/>
    </source>
</evidence>
<dbReference type="PANTHER" id="PTHR13604:SF0">
    <property type="entry name" value="ABASIC SITE PROCESSING PROTEIN HMCES"/>
    <property type="match status" value="1"/>
</dbReference>
<keyword evidence="5" id="KW-0190">Covalent protein-DNA linkage</keyword>
<comment type="caution">
    <text evidence="9">The sequence shown here is derived from an EMBL/GenBank/DDBJ whole genome shotgun (WGS) entry which is preliminary data.</text>
</comment>
<dbReference type="Gene3D" id="3.90.1680.10">
    <property type="entry name" value="SOS response associated peptidase-like"/>
    <property type="match status" value="1"/>
</dbReference>
<evidence type="ECO:0000256" key="8">
    <source>
        <dbReference type="RuleBase" id="RU364100"/>
    </source>
</evidence>
<organism evidence="9 10">
    <name type="scientific">Brevibacillus laterosporus</name>
    <name type="common">Bacillus laterosporus</name>
    <dbReference type="NCBI Taxonomy" id="1465"/>
    <lineage>
        <taxon>Bacteria</taxon>
        <taxon>Bacillati</taxon>
        <taxon>Bacillota</taxon>
        <taxon>Bacilli</taxon>
        <taxon>Bacillales</taxon>
        <taxon>Paenibacillaceae</taxon>
        <taxon>Brevibacillus</taxon>
    </lineage>
</organism>
<evidence type="ECO:0000313" key="9">
    <source>
        <dbReference type="EMBL" id="PPB12876.1"/>
    </source>
</evidence>
<keyword evidence="3" id="KW-0227">DNA damage</keyword>
<gene>
    <name evidence="9" type="ORF">C4A77_00385</name>
</gene>
<reference evidence="9 10" key="1">
    <citation type="submission" date="2018-02" db="EMBL/GenBank/DDBJ databases">
        <title>Comparative analysis of genomes of three Brevibacillus laterosporus strains producers of potent antimicrobials isolated from silage.</title>
        <authorList>
            <person name="Kojic M."/>
            <person name="Miljkovic M."/>
            <person name="Studholme D."/>
            <person name="Filipic B."/>
        </authorList>
    </citation>
    <scope>NUCLEOTIDE SEQUENCE [LARGE SCALE GENOMIC DNA]</scope>
    <source>
        <strain evidence="9 10">BGSP11</strain>
    </source>
</reference>
<dbReference type="InterPro" id="IPR036590">
    <property type="entry name" value="SRAP-like"/>
</dbReference>
<dbReference type="GO" id="GO:0016829">
    <property type="term" value="F:lyase activity"/>
    <property type="evidence" value="ECO:0007669"/>
    <property type="project" value="UniProtKB-KW"/>
</dbReference>
<accession>A0AAP8QHK3</accession>
<keyword evidence="7" id="KW-0456">Lyase</keyword>
<dbReference type="GO" id="GO:0006508">
    <property type="term" value="P:proteolysis"/>
    <property type="evidence" value="ECO:0007669"/>
    <property type="project" value="UniProtKB-KW"/>
</dbReference>
<keyword evidence="4 8" id="KW-0378">Hydrolase</keyword>
<dbReference type="RefSeq" id="WP_104030277.1">
    <property type="nucleotide sequence ID" value="NZ_JARMDU010000001.1"/>
</dbReference>
<dbReference type="Pfam" id="PF02586">
    <property type="entry name" value="SRAP"/>
    <property type="match status" value="1"/>
</dbReference>
<dbReference type="EC" id="3.4.-.-" evidence="8"/>
<evidence type="ECO:0000256" key="5">
    <source>
        <dbReference type="ARBA" id="ARBA00023124"/>
    </source>
</evidence>
<proteinExistence type="inferred from homology"/>
<evidence type="ECO:0000256" key="2">
    <source>
        <dbReference type="ARBA" id="ARBA00022670"/>
    </source>
</evidence>
<dbReference type="GO" id="GO:0106300">
    <property type="term" value="P:protein-DNA covalent cross-linking repair"/>
    <property type="evidence" value="ECO:0007669"/>
    <property type="project" value="InterPro"/>
</dbReference>
<evidence type="ECO:0000256" key="3">
    <source>
        <dbReference type="ARBA" id="ARBA00022763"/>
    </source>
</evidence>
<evidence type="ECO:0000256" key="6">
    <source>
        <dbReference type="ARBA" id="ARBA00023125"/>
    </source>
</evidence>